<protein>
    <submittedName>
        <fullName evidence="1">Uncharacterized protein</fullName>
    </submittedName>
</protein>
<evidence type="ECO:0000313" key="2">
    <source>
        <dbReference type="Proteomes" id="UP001232493"/>
    </source>
</evidence>
<dbReference type="RefSeq" id="WP_281000311.1">
    <property type="nucleotide sequence ID" value="NZ_CP069362.1"/>
</dbReference>
<dbReference type="EMBL" id="CP069362">
    <property type="protein sequence ID" value="WGS65675.1"/>
    <property type="molecule type" value="Genomic_DNA"/>
</dbReference>
<evidence type="ECO:0000313" key="1">
    <source>
        <dbReference type="EMBL" id="WGS65675.1"/>
    </source>
</evidence>
<proteinExistence type="predicted"/>
<reference evidence="1 2" key="1">
    <citation type="submission" date="2021-02" db="EMBL/GenBank/DDBJ databases">
        <title>Characterization of Marinitoga sp. nov. str. BP5-C20A.</title>
        <authorList>
            <person name="Erauso G."/>
            <person name="Postec A."/>
        </authorList>
    </citation>
    <scope>NUCLEOTIDE SEQUENCE [LARGE SCALE GENOMIC DNA]</scope>
    <source>
        <strain evidence="1 2">BP5-C20A</strain>
    </source>
</reference>
<keyword evidence="2" id="KW-1185">Reference proteome</keyword>
<sequence>MENEKDGSICLMMLVNMVPVNIFAHSKAFDVKVLTDDEMKNIIGAGSNNGGGNTTSRIEKEITSIAILSRKFYNYTVKGQAMSGWESGGSTVGEIKTSRTYTGTIYGSLSVGAEIPVKDFLKANVSVNVGGSVSASYTNVYTFKLKPYLTGAVFVLHHYKNETGEIHIVYDCKEYQNNQIVKTWREDRYKTYDAYEPIKTFLKVLYAPDPTSEHHPPIEDHENAKFRVWRTPWED</sequence>
<organism evidence="1 2">
    <name type="scientific">Marinitoga aeolica</name>
    <dbReference type="NCBI Taxonomy" id="2809031"/>
    <lineage>
        <taxon>Bacteria</taxon>
        <taxon>Thermotogati</taxon>
        <taxon>Thermotogota</taxon>
        <taxon>Thermotogae</taxon>
        <taxon>Petrotogales</taxon>
        <taxon>Petrotogaceae</taxon>
        <taxon>Marinitoga</taxon>
    </lineage>
</organism>
<accession>A0ABY8PSR8</accession>
<gene>
    <name evidence="1" type="ORF">JRV97_03745</name>
</gene>
<dbReference type="Proteomes" id="UP001232493">
    <property type="component" value="Chromosome"/>
</dbReference>
<name>A0ABY8PSR8_9BACT</name>